<feature type="transmembrane region" description="Helical" evidence="1">
    <location>
        <begin position="7"/>
        <end position="25"/>
    </location>
</feature>
<dbReference type="SUPFAM" id="SSF69304">
    <property type="entry name" value="Tricorn protease N-terminal domain"/>
    <property type="match status" value="1"/>
</dbReference>
<keyword evidence="1" id="KW-0472">Membrane</keyword>
<evidence type="ECO:0000256" key="1">
    <source>
        <dbReference type="SAM" id="Phobius"/>
    </source>
</evidence>
<organism evidence="2 3">
    <name type="scientific">Candidatus Kaiserbacteria bacterium RIFCSPHIGHO2_02_FULL_49_11</name>
    <dbReference type="NCBI Taxonomy" id="1798489"/>
    <lineage>
        <taxon>Bacteria</taxon>
        <taxon>Candidatus Kaiseribacteriota</taxon>
    </lineage>
</organism>
<comment type="caution">
    <text evidence="2">The sequence shown here is derived from an EMBL/GenBank/DDBJ whole genome shotgun (WGS) entry which is preliminary data.</text>
</comment>
<protein>
    <recommendedName>
        <fullName evidence="4">Dipeptidylpeptidase IV N-terminal domain-containing protein</fullName>
    </recommendedName>
</protein>
<dbReference type="Gene3D" id="2.120.10.30">
    <property type="entry name" value="TolB, C-terminal domain"/>
    <property type="match status" value="1"/>
</dbReference>
<dbReference type="Proteomes" id="UP000177659">
    <property type="component" value="Unassembled WGS sequence"/>
</dbReference>
<evidence type="ECO:0008006" key="4">
    <source>
        <dbReference type="Google" id="ProtNLM"/>
    </source>
</evidence>
<dbReference type="AlphaFoldDB" id="A0A1F6D185"/>
<evidence type="ECO:0000313" key="3">
    <source>
        <dbReference type="Proteomes" id="UP000177659"/>
    </source>
</evidence>
<keyword evidence="1" id="KW-1133">Transmembrane helix</keyword>
<accession>A0A1F6D185</accession>
<sequence length="392" mass="42883">MSQRRIIIIIVSIFILLLVGVYFGYRYLTQDGQLFGGDENGGGSNFPIFGGGLFGGGQDAGSGDRAEGVVPKLRHITVTPVAGAAMFTKDSKTIIRFVDRETGHVFETSSDSLSIERISNTTIPRVQEALFAPGGTSVIMRYLNESGIVKNFYGNLLETKSSLDGWFLENGIQNIAQKEDGGLFYLEKIGNSVDGIIAEHDGTKRKRVFSSPILDWTPLWSDQTLFLATKPSHGSMGYLYTLNTADGSLSKVLSGEGLLALPSPNGKHVLFSASANNETTLYVYERAAGSLATMPFRTLAEKCVWASGTRFYCASPFIVEPGVYPDEWHQGLVSFSDDLWSFDLDSQIESLVYDAEGENQNFDITDLHISADGATLLFTNKKDLSLWSLSLR</sequence>
<dbReference type="InterPro" id="IPR011042">
    <property type="entry name" value="6-blade_b-propeller_TolB-like"/>
</dbReference>
<reference evidence="2 3" key="1">
    <citation type="journal article" date="2016" name="Nat. Commun.">
        <title>Thousands of microbial genomes shed light on interconnected biogeochemical processes in an aquifer system.</title>
        <authorList>
            <person name="Anantharaman K."/>
            <person name="Brown C.T."/>
            <person name="Hug L.A."/>
            <person name="Sharon I."/>
            <person name="Castelle C.J."/>
            <person name="Probst A.J."/>
            <person name="Thomas B.C."/>
            <person name="Singh A."/>
            <person name="Wilkins M.J."/>
            <person name="Karaoz U."/>
            <person name="Brodie E.L."/>
            <person name="Williams K.H."/>
            <person name="Hubbard S.S."/>
            <person name="Banfield J.F."/>
        </authorList>
    </citation>
    <scope>NUCLEOTIDE SEQUENCE [LARGE SCALE GENOMIC DNA]</scope>
</reference>
<keyword evidence="1" id="KW-0812">Transmembrane</keyword>
<name>A0A1F6D185_9BACT</name>
<evidence type="ECO:0000313" key="2">
    <source>
        <dbReference type="EMBL" id="OGG55193.1"/>
    </source>
</evidence>
<proteinExistence type="predicted"/>
<gene>
    <name evidence="2" type="ORF">A3D62_02660</name>
</gene>
<dbReference type="EMBL" id="MFLC01000010">
    <property type="protein sequence ID" value="OGG55193.1"/>
    <property type="molecule type" value="Genomic_DNA"/>
</dbReference>